<evidence type="ECO:0000313" key="1">
    <source>
        <dbReference type="EMBL" id="QDV67972.1"/>
    </source>
</evidence>
<reference evidence="1 2" key="1">
    <citation type="submission" date="2019-02" db="EMBL/GenBank/DDBJ databases">
        <title>Deep-cultivation of Planctomycetes and their phenomic and genomic characterization uncovers novel biology.</title>
        <authorList>
            <person name="Wiegand S."/>
            <person name="Jogler M."/>
            <person name="Boedeker C."/>
            <person name="Pinto D."/>
            <person name="Vollmers J."/>
            <person name="Rivas-Marin E."/>
            <person name="Kohn T."/>
            <person name="Peeters S.H."/>
            <person name="Heuer A."/>
            <person name="Rast P."/>
            <person name="Oberbeckmann S."/>
            <person name="Bunk B."/>
            <person name="Jeske O."/>
            <person name="Meyerdierks A."/>
            <person name="Storesund J.E."/>
            <person name="Kallscheuer N."/>
            <person name="Luecker S."/>
            <person name="Lage O.M."/>
            <person name="Pohl T."/>
            <person name="Merkel B.J."/>
            <person name="Hornburger P."/>
            <person name="Mueller R.-W."/>
            <person name="Bruemmer F."/>
            <person name="Labrenz M."/>
            <person name="Spormann A.M."/>
            <person name="Op den Camp H."/>
            <person name="Overmann J."/>
            <person name="Amann R."/>
            <person name="Jetten M.S.M."/>
            <person name="Mascher T."/>
            <person name="Medema M.H."/>
            <person name="Devos D.P."/>
            <person name="Kaster A.-K."/>
            <person name="Ovreas L."/>
            <person name="Rohde M."/>
            <person name="Galperin M.Y."/>
            <person name="Jogler C."/>
        </authorList>
    </citation>
    <scope>NUCLEOTIDE SEQUENCE [LARGE SCALE GENOMIC DNA]</scope>
    <source>
        <strain evidence="1 2">Poly24</strain>
    </source>
</reference>
<dbReference type="OrthoDB" id="250183at2"/>
<dbReference type="EMBL" id="CP036348">
    <property type="protein sequence ID" value="QDV67972.1"/>
    <property type="molecule type" value="Genomic_DNA"/>
</dbReference>
<sequence precursor="true">MTCLADEPYAIGTLGDRLATPNVGRSLQVTILSFKPVPIMTITTPRPDDASGSVISKRLATLLLLAVFGAEAALAQQPTDPAASERDRAVKVERLIAALDARTLSERQAAERELIDLGLDILGLLPRENDLPTAEMRQRLRRIRSQLEQLESTTSIDATPITIRDARTLGDALGQITRQTKVQFSGAINASLPVKIHAVKIPFWNAVDEVLDAADLDIDRFGGVEQSLKLVPRSPDRPRRSDTAAYSGVFRIEPISVTARRDLHNPRLSGLDLMIDISWELRLTPIGLSLPLKEFGAKLDNGDVLQLQASAETAEAMPNAGIPSTQTSIPFQLPAGRPAKIDTLSGTIDALLPGKIKHFDFDLGSDTFPSKDAGDVTVTLESVRGNGSLHELRVNVKFKQADRALESHRGWVFDNPAYVTAANTDPAETPDDGSDKPAQPTRIENLGYEIYRQTSDEIGIGYLFDLESQPARFQFHYETPSSIVRSEVRFTLHDILLP</sequence>
<keyword evidence="2" id="KW-1185">Reference proteome</keyword>
<name>A0A518JR05_9BACT</name>
<dbReference type="RefSeq" id="WP_145093075.1">
    <property type="nucleotide sequence ID" value="NZ_CP036348.1"/>
</dbReference>
<protein>
    <submittedName>
        <fullName evidence="1">Uncharacterized protein</fullName>
    </submittedName>
</protein>
<gene>
    <name evidence="1" type="ORF">Poly24_16780</name>
</gene>
<evidence type="ECO:0000313" key="2">
    <source>
        <dbReference type="Proteomes" id="UP000315082"/>
    </source>
</evidence>
<dbReference type="Proteomes" id="UP000315082">
    <property type="component" value="Chromosome"/>
</dbReference>
<dbReference type="AlphaFoldDB" id="A0A518JR05"/>
<organism evidence="1 2">
    <name type="scientific">Rosistilla carotiformis</name>
    <dbReference type="NCBI Taxonomy" id="2528017"/>
    <lineage>
        <taxon>Bacteria</taxon>
        <taxon>Pseudomonadati</taxon>
        <taxon>Planctomycetota</taxon>
        <taxon>Planctomycetia</taxon>
        <taxon>Pirellulales</taxon>
        <taxon>Pirellulaceae</taxon>
        <taxon>Rosistilla</taxon>
    </lineage>
</organism>
<accession>A0A518JR05</accession>
<dbReference type="KEGG" id="rcf:Poly24_16780"/>
<proteinExistence type="predicted"/>